<keyword evidence="2" id="KW-0732">Signal</keyword>
<feature type="signal peptide" evidence="2">
    <location>
        <begin position="1"/>
        <end position="20"/>
    </location>
</feature>
<organism evidence="3 4">
    <name type="scientific">Alkalicoccus daliensis</name>
    <dbReference type="NCBI Taxonomy" id="745820"/>
    <lineage>
        <taxon>Bacteria</taxon>
        <taxon>Bacillati</taxon>
        <taxon>Bacillota</taxon>
        <taxon>Bacilli</taxon>
        <taxon>Bacillales</taxon>
        <taxon>Bacillaceae</taxon>
        <taxon>Alkalicoccus</taxon>
    </lineage>
</organism>
<feature type="region of interest" description="Disordered" evidence="1">
    <location>
        <begin position="26"/>
        <end position="67"/>
    </location>
</feature>
<dbReference type="RefSeq" id="WP_090843910.1">
    <property type="nucleotide sequence ID" value="NZ_FNIL01000014.1"/>
</dbReference>
<dbReference type="STRING" id="745820.SAMN04488053_11416"/>
<dbReference type="PROSITE" id="PS51257">
    <property type="entry name" value="PROKAR_LIPOPROTEIN"/>
    <property type="match status" value="1"/>
</dbReference>
<evidence type="ECO:0000313" key="4">
    <source>
        <dbReference type="Proteomes" id="UP000198778"/>
    </source>
</evidence>
<keyword evidence="4" id="KW-1185">Reference proteome</keyword>
<evidence type="ECO:0000256" key="2">
    <source>
        <dbReference type="SAM" id="SignalP"/>
    </source>
</evidence>
<dbReference type="Proteomes" id="UP000198778">
    <property type="component" value="Unassembled WGS sequence"/>
</dbReference>
<accession>A0A1H0JLS0</accession>
<feature type="chain" id="PRO_5039542849" evidence="2">
    <location>
        <begin position="21"/>
        <end position="67"/>
    </location>
</feature>
<evidence type="ECO:0000256" key="1">
    <source>
        <dbReference type="SAM" id="MobiDB-lite"/>
    </source>
</evidence>
<dbReference type="AlphaFoldDB" id="A0A1H0JLS0"/>
<sequence length="67" mass="7127">MKKSLQISAVFTLLSAGILAGCGNNANEGIDDNNEVNEEEQLIDNDADGNTMLDDNGEPVGENENNM</sequence>
<name>A0A1H0JLS0_9BACI</name>
<gene>
    <name evidence="3" type="ORF">SAMN04488053_11416</name>
</gene>
<evidence type="ECO:0000313" key="3">
    <source>
        <dbReference type="EMBL" id="SDO44728.1"/>
    </source>
</evidence>
<proteinExistence type="predicted"/>
<dbReference type="EMBL" id="FNIL01000014">
    <property type="protein sequence ID" value="SDO44728.1"/>
    <property type="molecule type" value="Genomic_DNA"/>
</dbReference>
<protein>
    <submittedName>
        <fullName evidence="3">Uncharacterized protein</fullName>
    </submittedName>
</protein>
<feature type="compositionally biased region" description="Acidic residues" evidence="1">
    <location>
        <begin position="29"/>
        <end position="47"/>
    </location>
</feature>
<reference evidence="4" key="1">
    <citation type="submission" date="2016-10" db="EMBL/GenBank/DDBJ databases">
        <authorList>
            <person name="Varghese N."/>
            <person name="Submissions S."/>
        </authorList>
    </citation>
    <scope>NUCLEOTIDE SEQUENCE [LARGE SCALE GENOMIC DNA]</scope>
    <source>
        <strain evidence="4">CGMCC 1.10369</strain>
    </source>
</reference>